<dbReference type="Pfam" id="PF13517">
    <property type="entry name" value="FG-GAP_3"/>
    <property type="match status" value="1"/>
</dbReference>
<dbReference type="PANTHER" id="PTHR46580:SF4">
    <property type="entry name" value="ATP_GTP-BINDING PROTEIN"/>
    <property type="match status" value="1"/>
</dbReference>
<feature type="transmembrane region" description="Helical" evidence="2">
    <location>
        <begin position="72"/>
        <end position="95"/>
    </location>
</feature>
<dbReference type="PANTHER" id="PTHR46580">
    <property type="entry name" value="SENSOR KINASE-RELATED"/>
    <property type="match status" value="1"/>
</dbReference>
<dbReference type="Gene3D" id="3.40.50.10610">
    <property type="entry name" value="ABC-type transport auxiliary lipoprotein component"/>
    <property type="match status" value="1"/>
</dbReference>
<sequence length="650" mass="71812">MPRRLLRRSAVFITGPDFMSNENSRRLVQKMLLRERRLSRYCFGDNARMPLDAAPCFRCRKRKDRLMSIQGFFGKILALCVFVIAFGTATAPWALAQDPGVKTVALVPFQMNTPKDLYYLQDGIWDMLRSRLAWPGKVRVLDKASVLDAVKSPGAVQDAESARNLARRLKADYVLYGSVTALGDAVSVDATVVSAAPDDAPMQFPLQSPSLNQLIPTVNQMAEAVNRQLFNRSVAAATQPAASEGPSTRNPELLLPESVMPGQTISYLNPNFIEVTPEGSLRQPGLWRSQTFTEAVLSIDVGDADGDGRDELVALSATRVTVYRRVDQGLQSVAEHRAGKLDTFKWVAMADVDGDGRLEILVANIFQRNKGRNPGPESIKLSDTEWEPASFVLKFDGKRLAVVAERLPYFVNAVPFPNRGRVPLAQARGRYGELFDSEIFEWRLRDGKAVTTAPVTLPPQCNVANFAAGDFNGDGAVEYAVITADNRLMVLDSTGNRLWRSRQQQFGATTNYLLGKVEDLRYNNVEYYYVPSPILIMDLNKDGIAEIVVNRSPDTTSRFLPQGFKSYEAGEVVSFSWDQMGLVENWKTREVSGMVSSIRVGDLNGDGTPELIASLVLGKDLLKLWEARSTVFSYDLNVGKKAHAAAGAKP</sequence>
<protein>
    <recommendedName>
        <fullName evidence="4">VCBS repeat-containing protein</fullName>
    </recommendedName>
</protein>
<gene>
    <name evidence="3" type="ORF">ENS06_05125</name>
</gene>
<dbReference type="InterPro" id="IPR013517">
    <property type="entry name" value="FG-GAP"/>
</dbReference>
<keyword evidence="2" id="KW-0812">Transmembrane</keyword>
<dbReference type="InterPro" id="IPR028994">
    <property type="entry name" value="Integrin_alpha_N"/>
</dbReference>
<dbReference type="SUPFAM" id="SSF69318">
    <property type="entry name" value="Integrin alpha N-terminal domain"/>
    <property type="match status" value="2"/>
</dbReference>
<keyword evidence="1" id="KW-0732">Signal</keyword>
<dbReference type="Gene3D" id="2.130.10.130">
    <property type="entry name" value="Integrin alpha, N-terminal"/>
    <property type="match status" value="2"/>
</dbReference>
<evidence type="ECO:0000313" key="3">
    <source>
        <dbReference type="EMBL" id="HFK96691.1"/>
    </source>
</evidence>
<reference evidence="3" key="1">
    <citation type="journal article" date="2020" name="mSystems">
        <title>Genome- and Community-Level Interaction Insights into Carbon Utilization and Element Cycling Functions of Hydrothermarchaeota in Hydrothermal Sediment.</title>
        <authorList>
            <person name="Zhou Z."/>
            <person name="Liu Y."/>
            <person name="Xu W."/>
            <person name="Pan J."/>
            <person name="Luo Z.H."/>
            <person name="Li M."/>
        </authorList>
    </citation>
    <scope>NUCLEOTIDE SEQUENCE [LARGE SCALE GENOMIC DNA]</scope>
    <source>
        <strain evidence="3">SpSt-456</strain>
    </source>
</reference>
<name>A0A831ZJG0_9BACT</name>
<evidence type="ECO:0008006" key="4">
    <source>
        <dbReference type="Google" id="ProtNLM"/>
    </source>
</evidence>
<comment type="caution">
    <text evidence="3">The sequence shown here is derived from an EMBL/GenBank/DDBJ whole genome shotgun (WGS) entry which is preliminary data.</text>
</comment>
<keyword evidence="2" id="KW-0472">Membrane</keyword>
<dbReference type="AlphaFoldDB" id="A0A831ZJG0"/>
<accession>A0A831ZJG0</accession>
<proteinExistence type="predicted"/>
<evidence type="ECO:0000256" key="1">
    <source>
        <dbReference type="ARBA" id="ARBA00022729"/>
    </source>
</evidence>
<keyword evidence="2" id="KW-1133">Transmembrane helix</keyword>
<dbReference type="EMBL" id="DSTK01000013">
    <property type="protein sequence ID" value="HFK96691.1"/>
    <property type="molecule type" value="Genomic_DNA"/>
</dbReference>
<evidence type="ECO:0000256" key="2">
    <source>
        <dbReference type="SAM" id="Phobius"/>
    </source>
</evidence>
<organism evidence="3">
    <name type="scientific">Desulfacinum infernum</name>
    <dbReference type="NCBI Taxonomy" id="35837"/>
    <lineage>
        <taxon>Bacteria</taxon>
        <taxon>Pseudomonadati</taxon>
        <taxon>Thermodesulfobacteriota</taxon>
        <taxon>Syntrophobacteria</taxon>
        <taxon>Syntrophobacterales</taxon>
        <taxon>Syntrophobacteraceae</taxon>
        <taxon>Desulfacinum</taxon>
    </lineage>
</organism>